<proteinExistence type="predicted"/>
<organism evidence="2 3">
    <name type="scientific">Caenorhabditis remanei</name>
    <name type="common">Caenorhabditis vulgaris</name>
    <dbReference type="NCBI Taxonomy" id="31234"/>
    <lineage>
        <taxon>Eukaryota</taxon>
        <taxon>Metazoa</taxon>
        <taxon>Ecdysozoa</taxon>
        <taxon>Nematoda</taxon>
        <taxon>Chromadorea</taxon>
        <taxon>Rhabditida</taxon>
        <taxon>Rhabditina</taxon>
        <taxon>Rhabditomorpha</taxon>
        <taxon>Rhabditoidea</taxon>
        <taxon>Rhabditidae</taxon>
        <taxon>Peloderinae</taxon>
        <taxon>Caenorhabditis</taxon>
    </lineage>
</organism>
<dbReference type="CTD" id="78773585"/>
<dbReference type="AlphaFoldDB" id="A0A6A5HX35"/>
<dbReference type="GeneID" id="78773585"/>
<dbReference type="PANTHER" id="PTHR21503">
    <property type="entry name" value="F-BOX-CONTAINING HYPOTHETICAL PROTEIN C.ELEGANS"/>
    <property type="match status" value="1"/>
</dbReference>
<dbReference type="InterPro" id="IPR012885">
    <property type="entry name" value="F-box_Sdz-33"/>
</dbReference>
<dbReference type="RefSeq" id="XP_053592600.1">
    <property type="nucleotide sequence ID" value="XM_053723955.1"/>
</dbReference>
<dbReference type="KEGG" id="crq:GCK72_003300"/>
<evidence type="ECO:0000313" key="2">
    <source>
        <dbReference type="EMBL" id="KAF1771474.1"/>
    </source>
</evidence>
<accession>A0A6A5HX35</accession>
<evidence type="ECO:0000313" key="3">
    <source>
        <dbReference type="Proteomes" id="UP000483820"/>
    </source>
</evidence>
<dbReference type="Proteomes" id="UP000483820">
    <property type="component" value="Chromosome I"/>
</dbReference>
<reference evidence="2 3" key="1">
    <citation type="submission" date="2019-12" db="EMBL/GenBank/DDBJ databases">
        <title>Chromosome-level assembly of the Caenorhabditis remanei genome.</title>
        <authorList>
            <person name="Teterina A.A."/>
            <person name="Willis J.H."/>
            <person name="Phillips P.C."/>
        </authorList>
    </citation>
    <scope>NUCLEOTIDE SEQUENCE [LARGE SCALE GENOMIC DNA]</scope>
    <source>
        <strain evidence="2 3">PX506</strain>
        <tissue evidence="2">Whole organism</tissue>
    </source>
</reference>
<comment type="caution">
    <text evidence="2">The sequence shown here is derived from an EMBL/GenBank/DDBJ whole genome shotgun (WGS) entry which is preliminary data.</text>
</comment>
<protein>
    <recommendedName>
        <fullName evidence="1">Sdz-33 F-box domain-containing protein</fullName>
    </recommendedName>
</protein>
<evidence type="ECO:0000259" key="1">
    <source>
        <dbReference type="Pfam" id="PF07735"/>
    </source>
</evidence>
<gene>
    <name evidence="2" type="ORF">GCK72_003300</name>
</gene>
<dbReference type="EMBL" id="WUAV01000001">
    <property type="protein sequence ID" value="KAF1771474.1"/>
    <property type="molecule type" value="Genomic_DNA"/>
</dbReference>
<sequence>MTSPFRLFSLPFVPLQQVLDNFGSQGIIILSLCSQRSKNIAVSYKGLSKDVQLQLMYSNSAFLGNEYTDIWEARDIQAVKGVRLPTLSSGKFQGVQYKIYEESLVTYWADRLTGLIKIGNYAREIFNRDIYQVRIGSKHAGDCRQLIEWTVDTQKSVEYFEYYDHGKTLDEDLNYLLENVKCSGYLSLSATPSYNYRPAKPPVFYLDDICIQYSFWIKQEDLLAMNCKSVRMGGATLTSQDFNVFLKHWMRGGCSKLKDFCVVLDGSINYATVLDGVEFIERGDDVERVYHIDEENTTKTIRGGFDIKRPNDNITATIRNGFEDRKRFGMFVWPDYGGNTCK</sequence>
<feature type="domain" description="Sdz-33 F-box" evidence="1">
    <location>
        <begin position="206"/>
        <end position="262"/>
    </location>
</feature>
<dbReference type="PANTHER" id="PTHR21503:SF8">
    <property type="entry name" value="F-BOX ASSOCIATED DOMAIN-CONTAINING PROTEIN-RELATED"/>
    <property type="match status" value="1"/>
</dbReference>
<dbReference type="Pfam" id="PF07735">
    <property type="entry name" value="FBA_2"/>
    <property type="match status" value="1"/>
</dbReference>
<name>A0A6A5HX35_CAERE</name>